<evidence type="ECO:0000256" key="2">
    <source>
        <dbReference type="RuleBase" id="RU365009"/>
    </source>
</evidence>
<protein>
    <recommendedName>
        <fullName evidence="2">Hydrophobin</fullName>
    </recommendedName>
</protein>
<comment type="subcellular location">
    <subcellularLocation>
        <location evidence="2">Secreted</location>
        <location evidence="2">Cell wall</location>
    </subcellularLocation>
</comment>
<keyword evidence="2" id="KW-0964">Secreted</keyword>
<dbReference type="SMART" id="SM00075">
    <property type="entry name" value="HYDRO"/>
    <property type="match status" value="1"/>
</dbReference>
<reference evidence="3" key="2">
    <citation type="submission" date="2020-02" db="EMBL/GenBank/DDBJ databases">
        <authorList>
            <person name="Gilchrist C.L.M."/>
            <person name="Chooi Y.-H."/>
        </authorList>
    </citation>
    <scope>NUCLEOTIDE SEQUENCE</scope>
    <source>
        <strain evidence="3">MST-FP2251</strain>
    </source>
</reference>
<reference evidence="3" key="1">
    <citation type="journal article" date="2019" name="Beilstein J. Org. Chem.">
        <title>Nanangenines: drimane sesquiterpenoids as the dominant metabolite cohort of a novel Australian fungus, Aspergillus nanangensis.</title>
        <authorList>
            <person name="Lacey H.J."/>
            <person name="Gilchrist C.L.M."/>
            <person name="Crombie A."/>
            <person name="Kalaitzis J.A."/>
            <person name="Vuong D."/>
            <person name="Rutledge P.J."/>
            <person name="Turner P."/>
            <person name="Pitt J.I."/>
            <person name="Lacey E."/>
            <person name="Chooi Y.H."/>
            <person name="Piggott A.M."/>
        </authorList>
    </citation>
    <scope>NUCLEOTIDE SEQUENCE</scope>
    <source>
        <strain evidence="3">MST-FP2251</strain>
    </source>
</reference>
<proteinExistence type="inferred from homology"/>
<dbReference type="Proteomes" id="UP001194746">
    <property type="component" value="Unassembled WGS sequence"/>
</dbReference>
<comment type="caution">
    <text evidence="3">The sequence shown here is derived from an EMBL/GenBank/DDBJ whole genome shotgun (WGS) entry which is preliminary data.</text>
</comment>
<dbReference type="AlphaFoldDB" id="A0AAD4CY37"/>
<keyword evidence="2" id="KW-0134">Cell wall</keyword>
<dbReference type="GO" id="GO:0005199">
    <property type="term" value="F:structural constituent of cell wall"/>
    <property type="evidence" value="ECO:0007669"/>
    <property type="project" value="InterPro"/>
</dbReference>
<keyword evidence="4" id="KW-1185">Reference proteome</keyword>
<name>A0AAD4CY37_ASPNN</name>
<sequence>MKFSAAILALAATALAAPQVGGPQGDGVGNSNGAATANGAGAGNGVGNQGNSQVRFGVPDNVTVKQASEKCGDGAQLSCCNKATYNGDSTSISEGPLADGLKGLLGGSGSGAEGLGLFQQCSKLPLNLNIIAIGINDIVNQKCKQNIACCQKSGSSADGDLIGLNLPCIALGSIL</sequence>
<evidence type="ECO:0000256" key="1">
    <source>
        <dbReference type="ARBA" id="ARBA00023157"/>
    </source>
</evidence>
<dbReference type="GO" id="GO:0009277">
    <property type="term" value="C:fungal-type cell wall"/>
    <property type="evidence" value="ECO:0007669"/>
    <property type="project" value="InterPro"/>
</dbReference>
<comment type="similarity">
    <text evidence="2">Belongs to the fungal hydrophobin family.</text>
</comment>
<keyword evidence="1 2" id="KW-1015">Disulfide bond</keyword>
<keyword evidence="2" id="KW-0732">Signal</keyword>
<organism evidence="3 4">
    <name type="scientific">Aspergillus nanangensis</name>
    <dbReference type="NCBI Taxonomy" id="2582783"/>
    <lineage>
        <taxon>Eukaryota</taxon>
        <taxon>Fungi</taxon>
        <taxon>Dikarya</taxon>
        <taxon>Ascomycota</taxon>
        <taxon>Pezizomycotina</taxon>
        <taxon>Eurotiomycetes</taxon>
        <taxon>Eurotiomycetidae</taxon>
        <taxon>Eurotiales</taxon>
        <taxon>Aspergillaceae</taxon>
        <taxon>Aspergillus</taxon>
        <taxon>Aspergillus subgen. Circumdati</taxon>
    </lineage>
</organism>
<dbReference type="InterPro" id="IPR001338">
    <property type="entry name" value="Class_I_Hydrophobin"/>
</dbReference>
<feature type="signal peptide" evidence="2">
    <location>
        <begin position="1"/>
        <end position="16"/>
    </location>
</feature>
<feature type="chain" id="PRO_5041777497" description="Hydrophobin" evidence="2">
    <location>
        <begin position="17"/>
        <end position="175"/>
    </location>
</feature>
<gene>
    <name evidence="3" type="ORF">FE257_004481</name>
</gene>
<dbReference type="EMBL" id="VCAU01000002">
    <property type="protein sequence ID" value="KAF9894860.1"/>
    <property type="molecule type" value="Genomic_DNA"/>
</dbReference>
<evidence type="ECO:0000313" key="4">
    <source>
        <dbReference type="Proteomes" id="UP001194746"/>
    </source>
</evidence>
<evidence type="ECO:0000313" key="3">
    <source>
        <dbReference type="EMBL" id="KAF9894860.1"/>
    </source>
</evidence>
<accession>A0AAD4CY37</accession>
<dbReference type="Pfam" id="PF01185">
    <property type="entry name" value="Hydrophobin"/>
    <property type="match status" value="1"/>
</dbReference>